<gene>
    <name evidence="3" type="ORF">KGQ19_15760</name>
</gene>
<organism evidence="3 4">
    <name type="scientific">Catenulispora pinistramenti</name>
    <dbReference type="NCBI Taxonomy" id="2705254"/>
    <lineage>
        <taxon>Bacteria</taxon>
        <taxon>Bacillati</taxon>
        <taxon>Actinomycetota</taxon>
        <taxon>Actinomycetes</taxon>
        <taxon>Catenulisporales</taxon>
        <taxon>Catenulisporaceae</taxon>
        <taxon>Catenulispora</taxon>
    </lineage>
</organism>
<dbReference type="Pfam" id="PF12697">
    <property type="entry name" value="Abhydrolase_6"/>
    <property type="match status" value="1"/>
</dbReference>
<reference evidence="3 4" key="1">
    <citation type="submission" date="2020-02" db="EMBL/GenBank/DDBJ databases">
        <title>Acidophilic actinobacteria isolated from forest soil.</title>
        <authorList>
            <person name="Golinska P."/>
        </authorList>
    </citation>
    <scope>NUCLEOTIDE SEQUENCE [LARGE SCALE GENOMIC DNA]</scope>
    <source>
        <strain evidence="3 4">NL8</strain>
    </source>
</reference>
<evidence type="ECO:0000313" key="4">
    <source>
        <dbReference type="Proteomes" id="UP000730482"/>
    </source>
</evidence>
<keyword evidence="1 3" id="KW-0378">Hydrolase</keyword>
<dbReference type="InterPro" id="IPR029058">
    <property type="entry name" value="AB_hydrolase_fold"/>
</dbReference>
<evidence type="ECO:0000313" key="3">
    <source>
        <dbReference type="EMBL" id="MBS2548321.1"/>
    </source>
</evidence>
<accession>A0ABS5KQJ3</accession>
<protein>
    <submittedName>
        <fullName evidence="3">Alpha/beta hydrolase</fullName>
    </submittedName>
</protein>
<dbReference type="Gene3D" id="3.40.50.1820">
    <property type="entry name" value="alpha/beta hydrolase"/>
    <property type="match status" value="1"/>
</dbReference>
<dbReference type="RefSeq" id="WP_212009906.1">
    <property type="nucleotide sequence ID" value="NZ_JAAFYZ010000046.1"/>
</dbReference>
<evidence type="ECO:0000259" key="2">
    <source>
        <dbReference type="Pfam" id="PF12697"/>
    </source>
</evidence>
<evidence type="ECO:0000256" key="1">
    <source>
        <dbReference type="ARBA" id="ARBA00022801"/>
    </source>
</evidence>
<dbReference type="PANTHER" id="PTHR43798">
    <property type="entry name" value="MONOACYLGLYCEROL LIPASE"/>
    <property type="match status" value="1"/>
</dbReference>
<dbReference type="Proteomes" id="UP000730482">
    <property type="component" value="Unassembled WGS sequence"/>
</dbReference>
<feature type="domain" description="AB hydrolase-1" evidence="2">
    <location>
        <begin position="3"/>
        <end position="234"/>
    </location>
</feature>
<dbReference type="PANTHER" id="PTHR43798:SF31">
    <property type="entry name" value="AB HYDROLASE SUPERFAMILY PROTEIN YCLE"/>
    <property type="match status" value="1"/>
</dbReference>
<dbReference type="EMBL" id="JAAFYZ010000046">
    <property type="protein sequence ID" value="MBS2548321.1"/>
    <property type="molecule type" value="Genomic_DNA"/>
</dbReference>
<keyword evidence="4" id="KW-1185">Reference proteome</keyword>
<dbReference type="GO" id="GO:0016787">
    <property type="term" value="F:hydrolase activity"/>
    <property type="evidence" value="ECO:0007669"/>
    <property type="project" value="UniProtKB-KW"/>
</dbReference>
<name>A0ABS5KQJ3_9ACTN</name>
<dbReference type="InterPro" id="IPR000073">
    <property type="entry name" value="AB_hydrolase_1"/>
</dbReference>
<comment type="caution">
    <text evidence="3">The sequence shown here is derived from an EMBL/GenBank/DDBJ whole genome shotgun (WGS) entry which is preliminary data.</text>
</comment>
<sequence length="248" mass="26549">MPLVLVHGVPEADTIWEGLRSELDRDDVITLSPPGFGAPVPEGFGATSDGYLAWLIDALEALDGPVDLVGHDWGGGHVLRVAATRPDLIRSWCIDMAGITDPAYVWHDLAQAWQTPGVGEAAIAEMFGAPLEARIESWVGFGADAETARKLALAGTPAMGACILTLYRSSLQPKLTEWGIELDTAERRPGLVINATEDGYVGGPDSAHRAALRFGAQEARLEGLGHWWMLQNPRLGAAALNKFYTTVA</sequence>
<dbReference type="SUPFAM" id="SSF53474">
    <property type="entry name" value="alpha/beta-Hydrolases"/>
    <property type="match status" value="1"/>
</dbReference>
<dbReference type="InterPro" id="IPR050266">
    <property type="entry name" value="AB_hydrolase_sf"/>
</dbReference>
<proteinExistence type="predicted"/>